<dbReference type="OrthoDB" id="7427800at2759"/>
<comment type="caution">
    <text evidence="2">The sequence shown here is derived from an EMBL/GenBank/DDBJ whole genome shotgun (WGS) entry which is preliminary data.</text>
</comment>
<evidence type="ECO:0000313" key="3">
    <source>
        <dbReference type="Proteomes" id="UP000789524"/>
    </source>
</evidence>
<sequence>MDVLNSFLCTDNSYCCLSPRGTSILISVVSLTGCLIDVLSSDVSLDYCCDGWQHVQSLRNVLQTLFQMANMLLLLGSIVESALLLKIYLWYMLSFVIVGLVVAILDLCFRLKSEGVWSFITFVTEVTFLFVIFQCLPLVDSYKKGLEGV</sequence>
<keyword evidence="3" id="KW-1185">Reference proteome</keyword>
<protein>
    <submittedName>
        <fullName evidence="2">(African queen) hypothetical protein</fullName>
    </submittedName>
</protein>
<reference evidence="2" key="1">
    <citation type="submission" date="2021-09" db="EMBL/GenBank/DDBJ databases">
        <authorList>
            <person name="Martin H S."/>
        </authorList>
    </citation>
    <scope>NUCLEOTIDE SEQUENCE</scope>
</reference>
<dbReference type="AlphaFoldDB" id="A0A8J2R1M9"/>
<dbReference type="EMBL" id="CAKASE010000063">
    <property type="protein sequence ID" value="CAG9569525.1"/>
    <property type="molecule type" value="Genomic_DNA"/>
</dbReference>
<feature type="transmembrane region" description="Helical" evidence="1">
    <location>
        <begin position="89"/>
        <end position="109"/>
    </location>
</feature>
<feature type="transmembrane region" description="Helical" evidence="1">
    <location>
        <begin position="116"/>
        <end position="139"/>
    </location>
</feature>
<evidence type="ECO:0000313" key="2">
    <source>
        <dbReference type="EMBL" id="CAG9569525.1"/>
    </source>
</evidence>
<proteinExistence type="predicted"/>
<gene>
    <name evidence="2" type="ORF">DCHRY22_LOCUS8910</name>
</gene>
<keyword evidence="1" id="KW-1133">Transmembrane helix</keyword>
<evidence type="ECO:0000256" key="1">
    <source>
        <dbReference type="SAM" id="Phobius"/>
    </source>
</evidence>
<keyword evidence="1" id="KW-0472">Membrane</keyword>
<keyword evidence="1" id="KW-0812">Transmembrane</keyword>
<name>A0A8J2R1M9_9NEOP</name>
<accession>A0A8J2R1M9</accession>
<dbReference type="Proteomes" id="UP000789524">
    <property type="component" value="Unassembled WGS sequence"/>
</dbReference>
<organism evidence="2 3">
    <name type="scientific">Danaus chrysippus</name>
    <name type="common">African queen</name>
    <dbReference type="NCBI Taxonomy" id="151541"/>
    <lineage>
        <taxon>Eukaryota</taxon>
        <taxon>Metazoa</taxon>
        <taxon>Ecdysozoa</taxon>
        <taxon>Arthropoda</taxon>
        <taxon>Hexapoda</taxon>
        <taxon>Insecta</taxon>
        <taxon>Pterygota</taxon>
        <taxon>Neoptera</taxon>
        <taxon>Endopterygota</taxon>
        <taxon>Lepidoptera</taxon>
        <taxon>Glossata</taxon>
        <taxon>Ditrysia</taxon>
        <taxon>Papilionoidea</taxon>
        <taxon>Nymphalidae</taxon>
        <taxon>Danainae</taxon>
        <taxon>Danaini</taxon>
        <taxon>Danaina</taxon>
        <taxon>Danaus</taxon>
        <taxon>Anosia</taxon>
    </lineage>
</organism>